<keyword evidence="7" id="KW-1185">Reference proteome</keyword>
<feature type="compositionally biased region" description="Basic and acidic residues" evidence="2">
    <location>
        <begin position="145"/>
        <end position="157"/>
    </location>
</feature>
<feature type="coiled-coil region" evidence="1">
    <location>
        <begin position="233"/>
        <end position="260"/>
    </location>
</feature>
<keyword evidence="1" id="KW-0175">Coiled coil</keyword>
<dbReference type="EMBL" id="QKWH01000001">
    <property type="protein sequence ID" value="PZR55146.1"/>
    <property type="molecule type" value="Genomic_DNA"/>
</dbReference>
<evidence type="ECO:0000256" key="2">
    <source>
        <dbReference type="SAM" id="MobiDB-lite"/>
    </source>
</evidence>
<dbReference type="Pfam" id="PF14257">
    <property type="entry name" value="DUF4349"/>
    <property type="match status" value="1"/>
</dbReference>
<keyword evidence="3" id="KW-0812">Transmembrane</keyword>
<proteinExistence type="predicted"/>
<evidence type="ECO:0000256" key="1">
    <source>
        <dbReference type="SAM" id="Coils"/>
    </source>
</evidence>
<feature type="chain" id="PRO_5039186542" description="DUF4349 domain-containing protein" evidence="4">
    <location>
        <begin position="41"/>
        <end position="350"/>
    </location>
</feature>
<feature type="region of interest" description="Disordered" evidence="2">
    <location>
        <begin position="66"/>
        <end position="108"/>
    </location>
</feature>
<feature type="domain" description="DUF4349" evidence="5">
    <location>
        <begin position="116"/>
        <end position="326"/>
    </location>
</feature>
<keyword evidence="4" id="KW-0732">Signal</keyword>
<accession>A0A2W5X2M9</accession>
<gene>
    <name evidence="6" type="ORF">DNL40_01845</name>
</gene>
<dbReference type="RefSeq" id="WP_111249510.1">
    <property type="nucleotide sequence ID" value="NZ_QKWH01000001.1"/>
</dbReference>
<sequence length="350" mass="35125">MSTPRTAPTGSTRAAARPREAAARASAALLLAVSLVTVTAACGAPPHGAAESLAGDHVAPGGAVVQHHASAGAPDAAAAGTADTAETPATGAAAPEAAEGTGPEGAVHGTAEETAREVITRGTASVVSADPAAAAQRLSVLTEEAGGHVESREERRGSPSTAPSATLVLRLPADHVSRTVDALADLGEVADVSVTREDVTATGRDLDARVAALTTSTDRLRELMVQAADTADLLRVEKELSDRQAELDALRSRRASLSEQVAMSTLEVWITADASALAATAPPPPGFLGGLSAGWEALVVAGRWALVVVGTLLPWAAAAGVLLAVGRLGWRALLEVRARRSGSAPAPTAP</sequence>
<dbReference type="InterPro" id="IPR025645">
    <property type="entry name" value="DUF4349"/>
</dbReference>
<dbReference type="Proteomes" id="UP000248783">
    <property type="component" value="Unassembled WGS sequence"/>
</dbReference>
<feature type="transmembrane region" description="Helical" evidence="3">
    <location>
        <begin position="304"/>
        <end position="330"/>
    </location>
</feature>
<comment type="caution">
    <text evidence="6">The sequence shown here is derived from an EMBL/GenBank/DDBJ whole genome shotgun (WGS) entry which is preliminary data.</text>
</comment>
<keyword evidence="3" id="KW-1133">Transmembrane helix</keyword>
<organism evidence="6 7">
    <name type="scientific">Xylanimonas oleitrophica</name>
    <dbReference type="NCBI Taxonomy" id="2607479"/>
    <lineage>
        <taxon>Bacteria</taxon>
        <taxon>Bacillati</taxon>
        <taxon>Actinomycetota</taxon>
        <taxon>Actinomycetes</taxon>
        <taxon>Micrococcales</taxon>
        <taxon>Promicromonosporaceae</taxon>
        <taxon>Xylanimonas</taxon>
    </lineage>
</organism>
<feature type="signal peptide" evidence="4">
    <location>
        <begin position="1"/>
        <end position="40"/>
    </location>
</feature>
<evidence type="ECO:0000256" key="3">
    <source>
        <dbReference type="SAM" id="Phobius"/>
    </source>
</evidence>
<keyword evidence="3" id="KW-0472">Membrane</keyword>
<evidence type="ECO:0000259" key="5">
    <source>
        <dbReference type="Pfam" id="PF14257"/>
    </source>
</evidence>
<dbReference type="AlphaFoldDB" id="A0A2W5X2M9"/>
<evidence type="ECO:0000256" key="4">
    <source>
        <dbReference type="SAM" id="SignalP"/>
    </source>
</evidence>
<feature type="region of interest" description="Disordered" evidence="2">
    <location>
        <begin position="145"/>
        <end position="164"/>
    </location>
</feature>
<evidence type="ECO:0000313" key="7">
    <source>
        <dbReference type="Proteomes" id="UP000248783"/>
    </source>
</evidence>
<name>A0A2W5X2M9_9MICO</name>
<feature type="compositionally biased region" description="Low complexity" evidence="2">
    <location>
        <begin position="71"/>
        <end position="106"/>
    </location>
</feature>
<evidence type="ECO:0000313" key="6">
    <source>
        <dbReference type="EMBL" id="PZR55146.1"/>
    </source>
</evidence>
<reference evidence="6 7" key="1">
    <citation type="submission" date="2018-06" db="EMBL/GenBank/DDBJ databases">
        <title>Whole genome sequencing of a novel hydrocarbon degrading bacterial strain, PW21 isolated from oil contaminated produced water sample.</title>
        <authorList>
            <person name="Nagkirti P."/>
            <person name="Shaikh A."/>
            <person name="Gowdaman V."/>
            <person name="Engineer A.E."/>
            <person name="Dagar S."/>
            <person name="Dhakephalkar P.K."/>
        </authorList>
    </citation>
    <scope>NUCLEOTIDE SEQUENCE [LARGE SCALE GENOMIC DNA]</scope>
    <source>
        <strain evidence="6 7">PW21</strain>
    </source>
</reference>
<protein>
    <recommendedName>
        <fullName evidence="5">DUF4349 domain-containing protein</fullName>
    </recommendedName>
</protein>